<evidence type="ECO:0000313" key="2">
    <source>
        <dbReference type="WBParaSite" id="JU765_v2.g9367.t1"/>
    </source>
</evidence>
<proteinExistence type="predicted"/>
<dbReference type="WBParaSite" id="JU765_v2.g9367.t1">
    <property type="protein sequence ID" value="JU765_v2.g9367.t1"/>
    <property type="gene ID" value="JU765_v2.g9367"/>
</dbReference>
<evidence type="ECO:0000313" key="1">
    <source>
        <dbReference type="Proteomes" id="UP000887576"/>
    </source>
</evidence>
<sequence>MRIISVYAPPDLSTEEFINLLDDIKMLADQSKIIIMGDFNRSKIKWTGNEYFAPDSTESYLIEFMKTLELNQMVKLPTRENHILDLIFIRKNMESYNLEVLDSPMNHKTGKPVSDHRQIRFKTPIKLNTEVPTPKLNYFKSNYPTINWKMNQINWTCILDGLSAEHIYQKLTKLIQKFIHDFTPTNSNKERKLPSHIKNCIEKRDRLLLTDSLKYSKVISDLTSIIYKKLDKYNRNREAAALNSEPTKIYAHIKKATKPAETIPTIHDQNGKLAVTDHEKADLFKDYFSSVFKESYYESLPRKDDGSIELYKWNELNSWNILRKLPAKANSSIDGIPNVILRNCCSAIAQPVTMLFNSIIQNEVIPDEMKTSIMIPIHKKGSKHILTNWRGINLQSSMAKLLDKYLNKIFMEHVEKNNIIPRQQHGFTKNKSVTTNLLEALELITKTMDQNKPSYCVYFDISKAFDLVDHGLLLNKLYNDDIDPKLFKLLEQFINGRKFKVKINNTYSELGQMSSGVPQGSTLGPN</sequence>
<protein>
    <submittedName>
        <fullName evidence="2">Reverse transcriptase domain-containing protein</fullName>
    </submittedName>
</protein>
<reference evidence="2" key="1">
    <citation type="submission" date="2022-11" db="UniProtKB">
        <authorList>
            <consortium name="WormBaseParasite"/>
        </authorList>
    </citation>
    <scope>IDENTIFICATION</scope>
</reference>
<name>A0AC34RQX6_9BILA</name>
<accession>A0AC34RQX6</accession>
<dbReference type="Proteomes" id="UP000887576">
    <property type="component" value="Unplaced"/>
</dbReference>
<organism evidence="1 2">
    <name type="scientific">Panagrolaimus sp. JU765</name>
    <dbReference type="NCBI Taxonomy" id="591449"/>
    <lineage>
        <taxon>Eukaryota</taxon>
        <taxon>Metazoa</taxon>
        <taxon>Ecdysozoa</taxon>
        <taxon>Nematoda</taxon>
        <taxon>Chromadorea</taxon>
        <taxon>Rhabditida</taxon>
        <taxon>Tylenchina</taxon>
        <taxon>Panagrolaimomorpha</taxon>
        <taxon>Panagrolaimoidea</taxon>
        <taxon>Panagrolaimidae</taxon>
        <taxon>Panagrolaimus</taxon>
    </lineage>
</organism>